<dbReference type="STRING" id="1293598.IV56_GL000393"/>
<gene>
    <name evidence="1" type="ORF">IV56_GL000393</name>
</gene>
<proteinExistence type="predicted"/>
<sequence>MHQTYQNESHIVRLLSLASQSSANATIQCSLIEASLMIERLDPNEEGVAHFVDEAFAINIALLKGLDTMVYTDYEAVNQQVAQLRGYVESQQRDLNQPVHE</sequence>
<dbReference type="RefSeq" id="WP_054777765.1">
    <property type="nucleotide sequence ID" value="NZ_BBBX01000019.1"/>
</dbReference>
<evidence type="ECO:0000313" key="1">
    <source>
        <dbReference type="EMBL" id="KRO17273.1"/>
    </source>
</evidence>
<dbReference type="PATRIC" id="fig|1293598.4.peg.424"/>
<keyword evidence="2" id="KW-1185">Reference proteome</keyword>
<evidence type="ECO:0000313" key="2">
    <source>
        <dbReference type="Proteomes" id="UP000050969"/>
    </source>
</evidence>
<organism evidence="1 2">
    <name type="scientific">Lacticaseibacillus saniviri JCM 17471 = DSM 24301</name>
    <dbReference type="NCBI Taxonomy" id="1293598"/>
    <lineage>
        <taxon>Bacteria</taxon>
        <taxon>Bacillati</taxon>
        <taxon>Bacillota</taxon>
        <taxon>Bacilli</taxon>
        <taxon>Lactobacillales</taxon>
        <taxon>Lactobacillaceae</taxon>
        <taxon>Lacticaseibacillus</taxon>
    </lineage>
</organism>
<name>A0A0R2MV41_9LACO</name>
<dbReference type="EMBL" id="JQCE01000020">
    <property type="protein sequence ID" value="KRO17273.1"/>
    <property type="molecule type" value="Genomic_DNA"/>
</dbReference>
<accession>A0A0R2MV41</accession>
<protein>
    <submittedName>
        <fullName evidence="1">Uncharacterized protein</fullName>
    </submittedName>
</protein>
<reference evidence="1 2" key="1">
    <citation type="journal article" date="2015" name="Genome Announc.">
        <title>Expanding the biotechnology potential of lactobacilli through comparative genomics of 213 strains and associated genera.</title>
        <authorList>
            <person name="Sun Z."/>
            <person name="Harris H.M."/>
            <person name="McCann A."/>
            <person name="Guo C."/>
            <person name="Argimon S."/>
            <person name="Zhang W."/>
            <person name="Yang X."/>
            <person name="Jeffery I.B."/>
            <person name="Cooney J.C."/>
            <person name="Kagawa T.F."/>
            <person name="Liu W."/>
            <person name="Song Y."/>
            <person name="Salvetti E."/>
            <person name="Wrobel A."/>
            <person name="Rasinkangas P."/>
            <person name="Parkhill J."/>
            <person name="Rea M.C."/>
            <person name="O'Sullivan O."/>
            <person name="Ritari J."/>
            <person name="Douillard F.P."/>
            <person name="Paul Ross R."/>
            <person name="Yang R."/>
            <person name="Briner A.E."/>
            <person name="Felis G.E."/>
            <person name="de Vos W.M."/>
            <person name="Barrangou R."/>
            <person name="Klaenhammer T.R."/>
            <person name="Caufield P.W."/>
            <person name="Cui Y."/>
            <person name="Zhang H."/>
            <person name="O'Toole P.W."/>
        </authorList>
    </citation>
    <scope>NUCLEOTIDE SEQUENCE [LARGE SCALE GENOMIC DNA]</scope>
    <source>
        <strain evidence="1 2">DSM 24301</strain>
    </source>
</reference>
<dbReference type="Proteomes" id="UP000050969">
    <property type="component" value="Unassembled WGS sequence"/>
</dbReference>
<comment type="caution">
    <text evidence="1">The sequence shown here is derived from an EMBL/GenBank/DDBJ whole genome shotgun (WGS) entry which is preliminary data.</text>
</comment>
<dbReference type="AlphaFoldDB" id="A0A0R2MV41"/>